<evidence type="ECO:0000313" key="1">
    <source>
        <dbReference type="EMBL" id="ALA60797.1"/>
    </source>
</evidence>
<keyword evidence="2" id="KW-1185">Reference proteome</keyword>
<accession>A0A0K2GJI8</accession>
<organism evidence="1 2">
    <name type="scientific">Nitrospira moscoviensis</name>
    <dbReference type="NCBI Taxonomy" id="42253"/>
    <lineage>
        <taxon>Bacteria</taxon>
        <taxon>Pseudomonadati</taxon>
        <taxon>Nitrospirota</taxon>
        <taxon>Nitrospiria</taxon>
        <taxon>Nitrospirales</taxon>
        <taxon>Nitrospiraceae</taxon>
        <taxon>Nitrospira</taxon>
    </lineage>
</organism>
<evidence type="ECO:0000313" key="2">
    <source>
        <dbReference type="Proteomes" id="UP000069205"/>
    </source>
</evidence>
<sequence>MRGFRQNLSYLFQGLLIHYVLLGRLASVEFRREEINAKERVNAEGPATRLKELLIVPAVSGMHQLTGAGGRP</sequence>
<proteinExistence type="predicted"/>
<protein>
    <submittedName>
        <fullName evidence="1">Uncharacterized protein</fullName>
    </submittedName>
</protein>
<reference evidence="1 2" key="1">
    <citation type="journal article" date="2015" name="Proc. Natl. Acad. Sci. U.S.A.">
        <title>Expanded metabolic versatility of ubiquitous nitrite-oxidizing bacteria from the genus Nitrospira.</title>
        <authorList>
            <person name="Koch H."/>
            <person name="Lucker S."/>
            <person name="Albertsen M."/>
            <person name="Kitzinger K."/>
            <person name="Herbold C."/>
            <person name="Spieck E."/>
            <person name="Nielsen P.H."/>
            <person name="Wagner M."/>
            <person name="Daims H."/>
        </authorList>
    </citation>
    <scope>NUCLEOTIDE SEQUENCE [LARGE SCALE GENOMIC DNA]</scope>
    <source>
        <strain evidence="1 2">NSP M-1</strain>
    </source>
</reference>
<gene>
    <name evidence="1" type="ORF">NITMOv2_4422</name>
</gene>
<name>A0A0K2GJI8_NITMO</name>
<dbReference type="Proteomes" id="UP000069205">
    <property type="component" value="Chromosome"/>
</dbReference>
<dbReference type="AlphaFoldDB" id="A0A0K2GJI8"/>
<dbReference type="EMBL" id="CP011801">
    <property type="protein sequence ID" value="ALA60797.1"/>
    <property type="molecule type" value="Genomic_DNA"/>
</dbReference>
<dbReference type="KEGG" id="nmv:NITMOv2_4422"/>